<gene>
    <name evidence="1" type="ORF">EFL26_20900</name>
</gene>
<evidence type="ECO:0008006" key="3">
    <source>
        <dbReference type="Google" id="ProtNLM"/>
    </source>
</evidence>
<dbReference type="Gene3D" id="3.10.450.50">
    <property type="match status" value="1"/>
</dbReference>
<dbReference type="Proteomes" id="UP000279994">
    <property type="component" value="Unassembled WGS sequence"/>
</dbReference>
<dbReference type="AlphaFoldDB" id="A0A3N0GGT0"/>
<proteinExistence type="predicted"/>
<comment type="caution">
    <text evidence="1">The sequence shown here is derived from an EMBL/GenBank/DDBJ whole genome shotgun (WGS) entry which is preliminary data.</text>
</comment>
<dbReference type="RefSeq" id="WP_123224861.1">
    <property type="nucleotide sequence ID" value="NZ_RJSF01000047.1"/>
</dbReference>
<protein>
    <recommendedName>
        <fullName evidence="3">Nuclear transport factor 2 family protein</fullName>
    </recommendedName>
</protein>
<dbReference type="SUPFAM" id="SSF54427">
    <property type="entry name" value="NTF2-like"/>
    <property type="match status" value="1"/>
</dbReference>
<organism evidence="1 2">
    <name type="scientific">Nocardioides pocheonensis</name>
    <dbReference type="NCBI Taxonomy" id="661485"/>
    <lineage>
        <taxon>Bacteria</taxon>
        <taxon>Bacillati</taxon>
        <taxon>Actinomycetota</taxon>
        <taxon>Actinomycetes</taxon>
        <taxon>Propionibacteriales</taxon>
        <taxon>Nocardioidaceae</taxon>
        <taxon>Nocardioides</taxon>
    </lineage>
</organism>
<evidence type="ECO:0000313" key="2">
    <source>
        <dbReference type="Proteomes" id="UP000279994"/>
    </source>
</evidence>
<accession>A0A3N0GGT0</accession>
<name>A0A3N0GGT0_9ACTN</name>
<reference evidence="1 2" key="1">
    <citation type="submission" date="2018-11" db="EMBL/GenBank/DDBJ databases">
        <authorList>
            <person name="Li F."/>
        </authorList>
    </citation>
    <scope>NUCLEOTIDE SEQUENCE [LARGE SCALE GENOMIC DNA]</scope>
    <source>
        <strain evidence="1 2">Gsoil 818</strain>
    </source>
</reference>
<sequence>MDQQTTAVDRFLDALRDATIPGCDAWASDAVLDATVPHWRFHARGADAIRATYRQWFADPGRFEELQRQPVPGGEVVRYVLAWTEDGVPHTAHHAHFLGVDGDRIVTDVVLCGGRWPAALMAEMEAADAV</sequence>
<evidence type="ECO:0000313" key="1">
    <source>
        <dbReference type="EMBL" id="RNM11631.1"/>
    </source>
</evidence>
<keyword evidence="2" id="KW-1185">Reference proteome</keyword>
<dbReference type="OrthoDB" id="3788947at2"/>
<dbReference type="InterPro" id="IPR032710">
    <property type="entry name" value="NTF2-like_dom_sf"/>
</dbReference>
<dbReference type="EMBL" id="RJSF01000047">
    <property type="protein sequence ID" value="RNM11631.1"/>
    <property type="molecule type" value="Genomic_DNA"/>
</dbReference>